<feature type="region of interest" description="Disordered" evidence="1">
    <location>
        <begin position="1"/>
        <end position="36"/>
    </location>
</feature>
<name>A0ABR0TST8_AURPU</name>
<protein>
    <submittedName>
        <fullName evidence="2">Uncharacterized protein</fullName>
    </submittedName>
</protein>
<feature type="region of interest" description="Disordered" evidence="1">
    <location>
        <begin position="113"/>
        <end position="157"/>
    </location>
</feature>
<gene>
    <name evidence="2" type="ORF">QM012_005993</name>
</gene>
<reference evidence="2 3" key="1">
    <citation type="submission" date="2023-11" db="EMBL/GenBank/DDBJ databases">
        <title>Draft genome sequence and annotation of the polyextremotolerant black yeast-like fungus Aureobasidium pullulans NRRL 62042.</title>
        <authorList>
            <person name="Dielentheis-Frenken M.R.E."/>
            <person name="Wibberg D."/>
            <person name="Blank L.M."/>
            <person name="Tiso T."/>
        </authorList>
    </citation>
    <scope>NUCLEOTIDE SEQUENCE [LARGE SCALE GENOMIC DNA]</scope>
    <source>
        <strain evidence="2 3">NRRL 62042</strain>
    </source>
</reference>
<sequence>MDDSWQETAFSSRHMHNRQNRNAGSKGHSGKSKRNTFDVRKTFGSYTVKCPAWHKLYTSGDGVSSGQDAVLELYRLTKCGTGVVGEMSLPGVLRAAVLLAASRKSLQAILDRLEPVEPEVGDEAKEHDEGEEQESDEESDEEEEESEEESEPDRFETFEKNSFREPKFWLRWNGVLESMAAGGDEKAESGMGYIIFPSNDCRKFKGTLNCATLEWKDVAFSGHKIAPRSESDIPVAWGSNEVPM</sequence>
<evidence type="ECO:0000313" key="3">
    <source>
        <dbReference type="Proteomes" id="UP001341245"/>
    </source>
</evidence>
<feature type="compositionally biased region" description="Acidic residues" evidence="1">
    <location>
        <begin position="129"/>
        <end position="151"/>
    </location>
</feature>
<proteinExistence type="predicted"/>
<feature type="compositionally biased region" description="Polar residues" evidence="1">
    <location>
        <begin position="1"/>
        <end position="11"/>
    </location>
</feature>
<keyword evidence="3" id="KW-1185">Reference proteome</keyword>
<dbReference type="EMBL" id="JASGXD010000003">
    <property type="protein sequence ID" value="KAK6006985.1"/>
    <property type="molecule type" value="Genomic_DNA"/>
</dbReference>
<evidence type="ECO:0000313" key="2">
    <source>
        <dbReference type="EMBL" id="KAK6006985.1"/>
    </source>
</evidence>
<dbReference type="Proteomes" id="UP001341245">
    <property type="component" value="Unassembled WGS sequence"/>
</dbReference>
<evidence type="ECO:0000256" key="1">
    <source>
        <dbReference type="SAM" id="MobiDB-lite"/>
    </source>
</evidence>
<organism evidence="2 3">
    <name type="scientific">Aureobasidium pullulans</name>
    <name type="common">Black yeast</name>
    <name type="synonym">Pullularia pullulans</name>
    <dbReference type="NCBI Taxonomy" id="5580"/>
    <lineage>
        <taxon>Eukaryota</taxon>
        <taxon>Fungi</taxon>
        <taxon>Dikarya</taxon>
        <taxon>Ascomycota</taxon>
        <taxon>Pezizomycotina</taxon>
        <taxon>Dothideomycetes</taxon>
        <taxon>Dothideomycetidae</taxon>
        <taxon>Dothideales</taxon>
        <taxon>Saccotheciaceae</taxon>
        <taxon>Aureobasidium</taxon>
    </lineage>
</organism>
<accession>A0ABR0TST8</accession>
<comment type="caution">
    <text evidence="2">The sequence shown here is derived from an EMBL/GenBank/DDBJ whole genome shotgun (WGS) entry which is preliminary data.</text>
</comment>